<dbReference type="Proteomes" id="UP000199542">
    <property type="component" value="Unassembled WGS sequence"/>
</dbReference>
<evidence type="ECO:0000313" key="2">
    <source>
        <dbReference type="EMBL" id="SCW50651.1"/>
    </source>
</evidence>
<dbReference type="EMBL" id="FMTM01000002">
    <property type="protein sequence ID" value="SCW50651.1"/>
    <property type="molecule type" value="Genomic_DNA"/>
</dbReference>
<evidence type="ECO:0000259" key="1">
    <source>
        <dbReference type="Pfam" id="PF09860"/>
    </source>
</evidence>
<dbReference type="Pfam" id="PF09860">
    <property type="entry name" value="DUF2087"/>
    <property type="match status" value="1"/>
</dbReference>
<protein>
    <recommendedName>
        <fullName evidence="1">DUF2087 domain-containing protein</fullName>
    </recommendedName>
</protein>
<gene>
    <name evidence="2" type="ORF">SAMN02927900_02180</name>
</gene>
<dbReference type="AlphaFoldDB" id="A0A1G4R1X2"/>
<dbReference type="RefSeq" id="WP_092584872.1">
    <property type="nucleotide sequence ID" value="NZ_FMTM01000002.1"/>
</dbReference>
<proteinExistence type="predicted"/>
<name>A0A1G4R1X2_9HYPH</name>
<organism evidence="2 3">
    <name type="scientific">Rhizobium mongolense subsp. loessense</name>
    <dbReference type="NCBI Taxonomy" id="158890"/>
    <lineage>
        <taxon>Bacteria</taxon>
        <taxon>Pseudomonadati</taxon>
        <taxon>Pseudomonadota</taxon>
        <taxon>Alphaproteobacteria</taxon>
        <taxon>Hyphomicrobiales</taxon>
        <taxon>Rhizobiaceae</taxon>
        <taxon>Rhizobium/Agrobacterium group</taxon>
        <taxon>Rhizobium</taxon>
    </lineage>
</organism>
<dbReference type="InterPro" id="IPR018656">
    <property type="entry name" value="DUF2087"/>
</dbReference>
<accession>A0A1G4R1X2</accession>
<sequence>MSRILIPLQVSDTSTFAKSLRALLAAQQGLPTHLEMLNIVAKAAGHGNFQALRAATDPSSNVSHLDEEKAPPPFSENVEEKLVDRVVRCFDVDRILLRWPSKRSDQILALWILWSQIPASMDLSERDVNDLLHRKHLFGDHALLRRELIDLGLMTRTRDGRVYRRVEQPVPVNFEPAIRRLAAR</sequence>
<reference evidence="2 3" key="1">
    <citation type="submission" date="2016-10" db="EMBL/GenBank/DDBJ databases">
        <authorList>
            <person name="de Groot N.N."/>
        </authorList>
    </citation>
    <scope>NUCLEOTIDE SEQUENCE [LARGE SCALE GENOMIC DNA]</scope>
    <source>
        <strain evidence="2 3">CGMCC 1.3401</strain>
    </source>
</reference>
<feature type="domain" description="DUF2087" evidence="1">
    <location>
        <begin position="96"/>
        <end position="165"/>
    </location>
</feature>
<evidence type="ECO:0000313" key="3">
    <source>
        <dbReference type="Proteomes" id="UP000199542"/>
    </source>
</evidence>